<feature type="compositionally biased region" description="Basic and acidic residues" evidence="1">
    <location>
        <begin position="190"/>
        <end position="207"/>
    </location>
</feature>
<organism evidence="2 3">
    <name type="scientific">Amycolatopsis orientalis</name>
    <name type="common">Nocardia orientalis</name>
    <dbReference type="NCBI Taxonomy" id="31958"/>
    <lineage>
        <taxon>Bacteria</taxon>
        <taxon>Bacillati</taxon>
        <taxon>Actinomycetota</taxon>
        <taxon>Actinomycetes</taxon>
        <taxon>Pseudonocardiales</taxon>
        <taxon>Pseudonocardiaceae</taxon>
        <taxon>Amycolatopsis</taxon>
    </lineage>
</organism>
<name>A0A193BVF9_AMYOR</name>
<evidence type="ECO:0000313" key="2">
    <source>
        <dbReference type="EMBL" id="ANN16216.1"/>
    </source>
</evidence>
<evidence type="ECO:0000256" key="1">
    <source>
        <dbReference type="SAM" id="MobiDB-lite"/>
    </source>
</evidence>
<dbReference type="KEGG" id="aori:SD37_11570"/>
<dbReference type="Proteomes" id="UP000093695">
    <property type="component" value="Chromosome"/>
</dbReference>
<feature type="compositionally biased region" description="Basic and acidic residues" evidence="1">
    <location>
        <begin position="236"/>
        <end position="259"/>
    </location>
</feature>
<accession>A0A193BVF9</accession>
<dbReference type="STRING" id="31958.SD37_11570"/>
<evidence type="ECO:0000313" key="3">
    <source>
        <dbReference type="Proteomes" id="UP000093695"/>
    </source>
</evidence>
<dbReference type="RefSeq" id="WP_052674954.1">
    <property type="nucleotide sequence ID" value="NZ_CP016174.1"/>
</dbReference>
<feature type="region of interest" description="Disordered" evidence="1">
    <location>
        <begin position="146"/>
        <end position="259"/>
    </location>
</feature>
<gene>
    <name evidence="2" type="ORF">SD37_11570</name>
</gene>
<sequence>MAREHARILTRIWSDADFCALPIADQRLYFQLLSQKNLSQAGVLPLQIRKLAKGSAETTEDDVVATLKRLEAARFVFVDADTEEVLIRSFIRNDGVMKIPNVFKAALRAATTVESPLLREVLAEELRRTRRKDAIAVADELSPKELERVPEPISNLSGTNSEPLKVRDEIPEPQGEGEGEGEGESFVGGDFKEDVRERRQVADDRPDSWQSPPSRCPEHRNTEKPPPCGKCATARQARERWDADQGRAAAERRTADARQRATDRARAIAACDLCDDDGQIGRQLCDHDPDAANRAARGRAAVQAALAARTQDGPP</sequence>
<dbReference type="EMBL" id="CP016174">
    <property type="protein sequence ID" value="ANN16216.1"/>
    <property type="molecule type" value="Genomic_DNA"/>
</dbReference>
<proteinExistence type="predicted"/>
<dbReference type="AlphaFoldDB" id="A0A193BVF9"/>
<protein>
    <submittedName>
        <fullName evidence="2">Uncharacterized protein</fullName>
    </submittedName>
</protein>
<reference evidence="2 3" key="1">
    <citation type="journal article" date="2015" name="Genome Announc.">
        <title>Draft Genome Sequence of Norvancomycin-Producing Strain Amycolatopsis orientalis CPCC200066.</title>
        <authorList>
            <person name="Lei X."/>
            <person name="Yuan F."/>
            <person name="Shi Y."/>
            <person name="Li X."/>
            <person name="Wang L."/>
            <person name="Hong B."/>
        </authorList>
    </citation>
    <scope>NUCLEOTIDE SEQUENCE [LARGE SCALE GENOMIC DNA]</scope>
    <source>
        <strain evidence="2 3">B-37</strain>
    </source>
</reference>
<keyword evidence="3" id="KW-1185">Reference proteome</keyword>